<dbReference type="FunFam" id="3.90.215.10:FF:000001">
    <property type="entry name" value="Tenascin isoform 1"/>
    <property type="match status" value="1"/>
</dbReference>
<evidence type="ECO:0000256" key="2">
    <source>
        <dbReference type="ARBA" id="ARBA00022729"/>
    </source>
</evidence>
<dbReference type="Pfam" id="PF25443">
    <property type="entry name" value="ANG-1"/>
    <property type="match status" value="1"/>
</dbReference>
<dbReference type="InterPro" id="IPR020837">
    <property type="entry name" value="Fibrinogen_CS"/>
</dbReference>
<comment type="caution">
    <text evidence="10">The sequence shown here is derived from an EMBL/GenBank/DDBJ whole genome shotgun (WGS) entry which is preliminary data.</text>
</comment>
<sequence length="531" mass="59312">MKRLHLSGGLLLLLLLLRTASAIADAAGGATPERGGAGRRRGSGGGGGGGGGGGSAERRRKFHRIQHGQCSYTFILPELDACQGGGSPSRAEQYGVSRGGASVVQRDSPPIDGEWSAQKLQHLESTMENNTQWLQKLENVIQKSVQPGITNIPSHVVHNQTATMLEIGTNLLTHTAEQTRKLNVVEAKVLNHTSRIEIQLLENSLSTNKLEKELLLQTSEISQLRDKNSRLESKVQRLESQQKGELEDMKEEKNRLQSVIRAQMAAIESLERQLRVASSNNTALQRQQAQLMESVHTLITMVATTTGSPPRDQMWRDCADAYKAGHSVSGLYNIYIGNRTEPVQVFCDMETSGGGWTVFQRRFNGSVDFQRSWREYKMGFGDVFGEHWLGNEVMYLLTSQGQYSLRVELRDWEGNPAHSLYDRFTLTSEKQQYRLYLRGYSGTAGRQSSLTTHGTGFSARDQDNDNCDHCKCALMLTGGWWFDACGFSNLNGIYYTVGHNIRKLNGIKWHHFRGPSYSLRSTSMMVRPYDF</sequence>
<dbReference type="Proteomes" id="UP000295070">
    <property type="component" value="Chromosome 4"/>
</dbReference>
<feature type="signal peptide" evidence="8">
    <location>
        <begin position="1"/>
        <end position="22"/>
    </location>
</feature>
<evidence type="ECO:0000256" key="5">
    <source>
        <dbReference type="ARBA" id="ARBA00023180"/>
    </source>
</evidence>
<feature type="compositionally biased region" description="Gly residues" evidence="7">
    <location>
        <begin position="43"/>
        <end position="55"/>
    </location>
</feature>
<feature type="coiled-coil region" evidence="6">
    <location>
        <begin position="207"/>
        <end position="287"/>
    </location>
</feature>
<keyword evidence="4" id="KW-1015">Disulfide bond</keyword>
<keyword evidence="2 8" id="KW-0732">Signal</keyword>
<dbReference type="InterPro" id="IPR050373">
    <property type="entry name" value="Fibrinogen_C-term_domain"/>
</dbReference>
<dbReference type="GO" id="GO:0001525">
    <property type="term" value="P:angiogenesis"/>
    <property type="evidence" value="ECO:0007669"/>
    <property type="project" value="UniProtKB-KW"/>
</dbReference>
<dbReference type="InterPro" id="IPR057439">
    <property type="entry name" value="ANG-1/2/4"/>
</dbReference>
<dbReference type="SUPFAM" id="SSF56496">
    <property type="entry name" value="Fibrinogen C-terminal domain-like"/>
    <property type="match status" value="1"/>
</dbReference>
<dbReference type="PANTHER" id="PTHR19143:SF31">
    <property type="entry name" value="ANGIOPOIETIN-4"/>
    <property type="match status" value="1"/>
</dbReference>
<evidence type="ECO:0000256" key="1">
    <source>
        <dbReference type="ARBA" id="ARBA00022657"/>
    </source>
</evidence>
<evidence type="ECO:0000256" key="4">
    <source>
        <dbReference type="ARBA" id="ARBA00023157"/>
    </source>
</evidence>
<dbReference type="EMBL" id="SCKG01000004">
    <property type="protein sequence ID" value="TDH13582.1"/>
    <property type="molecule type" value="Genomic_DNA"/>
</dbReference>
<dbReference type="PANTHER" id="PTHR19143">
    <property type="entry name" value="FIBRINOGEN/TENASCIN/ANGIOPOEITIN"/>
    <property type="match status" value="1"/>
</dbReference>
<feature type="chain" id="PRO_5019802968" description="Fibrinogen C-terminal domain-containing protein" evidence="8">
    <location>
        <begin position="23"/>
        <end position="531"/>
    </location>
</feature>
<dbReference type="AlphaFoldDB" id="A0A484DEH3"/>
<keyword evidence="3 6" id="KW-0175">Coiled coil</keyword>
<dbReference type="InterPro" id="IPR036056">
    <property type="entry name" value="Fibrinogen-like_C"/>
</dbReference>
<name>A0A484DEH3_PERFV</name>
<keyword evidence="11" id="KW-1185">Reference proteome</keyword>
<evidence type="ECO:0000256" key="6">
    <source>
        <dbReference type="SAM" id="Coils"/>
    </source>
</evidence>
<organism evidence="10 11">
    <name type="scientific">Perca flavescens</name>
    <name type="common">American yellow perch</name>
    <name type="synonym">Morone flavescens</name>
    <dbReference type="NCBI Taxonomy" id="8167"/>
    <lineage>
        <taxon>Eukaryota</taxon>
        <taxon>Metazoa</taxon>
        <taxon>Chordata</taxon>
        <taxon>Craniata</taxon>
        <taxon>Vertebrata</taxon>
        <taxon>Euteleostomi</taxon>
        <taxon>Actinopterygii</taxon>
        <taxon>Neopterygii</taxon>
        <taxon>Teleostei</taxon>
        <taxon>Neoteleostei</taxon>
        <taxon>Acanthomorphata</taxon>
        <taxon>Eupercaria</taxon>
        <taxon>Perciformes</taxon>
        <taxon>Percoidei</taxon>
        <taxon>Percidae</taxon>
        <taxon>Percinae</taxon>
        <taxon>Perca</taxon>
    </lineage>
</organism>
<keyword evidence="5" id="KW-0325">Glycoprotein</keyword>
<dbReference type="InterPro" id="IPR002181">
    <property type="entry name" value="Fibrinogen_a/b/g_C_dom"/>
</dbReference>
<dbReference type="PROSITE" id="PS51406">
    <property type="entry name" value="FIBRINOGEN_C_2"/>
    <property type="match status" value="1"/>
</dbReference>
<evidence type="ECO:0000313" key="10">
    <source>
        <dbReference type="EMBL" id="TDH13582.1"/>
    </source>
</evidence>
<dbReference type="CDD" id="cd00087">
    <property type="entry name" value="FReD"/>
    <property type="match status" value="1"/>
</dbReference>
<accession>A0A484DEH3</accession>
<proteinExistence type="predicted"/>
<feature type="region of interest" description="Disordered" evidence="7">
    <location>
        <begin position="28"/>
        <end position="57"/>
    </location>
</feature>
<dbReference type="STRING" id="8167.A0A484DEH3"/>
<evidence type="ECO:0000259" key="9">
    <source>
        <dbReference type="PROSITE" id="PS51406"/>
    </source>
</evidence>
<feature type="domain" description="Fibrinogen C-terminal" evidence="9">
    <location>
        <begin position="309"/>
        <end position="530"/>
    </location>
</feature>
<dbReference type="SMART" id="SM00186">
    <property type="entry name" value="FBG"/>
    <property type="match status" value="1"/>
</dbReference>
<dbReference type="GO" id="GO:0005615">
    <property type="term" value="C:extracellular space"/>
    <property type="evidence" value="ECO:0007669"/>
    <property type="project" value="TreeGrafter"/>
</dbReference>
<keyword evidence="1" id="KW-0037">Angiogenesis</keyword>
<protein>
    <recommendedName>
        <fullName evidence="9">Fibrinogen C-terminal domain-containing protein</fullName>
    </recommendedName>
</protein>
<evidence type="ECO:0000313" key="11">
    <source>
        <dbReference type="Proteomes" id="UP000295070"/>
    </source>
</evidence>
<gene>
    <name evidence="10" type="ORF">EPR50_G00034610</name>
</gene>
<dbReference type="Pfam" id="PF00147">
    <property type="entry name" value="Fibrinogen_C"/>
    <property type="match status" value="1"/>
</dbReference>
<dbReference type="Gene3D" id="3.90.215.10">
    <property type="entry name" value="Gamma Fibrinogen, chain A, domain 1"/>
    <property type="match status" value="1"/>
</dbReference>
<dbReference type="PROSITE" id="PS00514">
    <property type="entry name" value="FIBRINOGEN_C_1"/>
    <property type="match status" value="1"/>
</dbReference>
<evidence type="ECO:0000256" key="3">
    <source>
        <dbReference type="ARBA" id="ARBA00023054"/>
    </source>
</evidence>
<dbReference type="InterPro" id="IPR014716">
    <property type="entry name" value="Fibrinogen_a/b/g_C_1"/>
</dbReference>
<dbReference type="NCBIfam" id="NF040941">
    <property type="entry name" value="GGGWT_bact"/>
    <property type="match status" value="1"/>
</dbReference>
<evidence type="ECO:0000256" key="7">
    <source>
        <dbReference type="SAM" id="MobiDB-lite"/>
    </source>
</evidence>
<evidence type="ECO:0000256" key="8">
    <source>
        <dbReference type="SAM" id="SignalP"/>
    </source>
</evidence>
<reference evidence="10 11" key="1">
    <citation type="submission" date="2019-01" db="EMBL/GenBank/DDBJ databases">
        <title>A chromosome-scale genome assembly of the yellow perch, Perca flavescens.</title>
        <authorList>
            <person name="Feron R."/>
            <person name="Morvezen R."/>
            <person name="Bestin A."/>
            <person name="Haffray P."/>
            <person name="Klopp C."/>
            <person name="Zahm M."/>
            <person name="Cabau C."/>
            <person name="Roques C."/>
            <person name="Donnadieu C."/>
            <person name="Bouchez O."/>
            <person name="Christie M."/>
            <person name="Larson W."/>
            <person name="Guiguen Y."/>
        </authorList>
    </citation>
    <scope>NUCLEOTIDE SEQUENCE [LARGE SCALE GENOMIC DNA]</scope>
    <source>
        <strain evidence="10">YP-PL-M2</strain>
        <tissue evidence="10">Blood</tissue>
    </source>
</reference>